<proteinExistence type="predicted"/>
<evidence type="ECO:0000313" key="4">
    <source>
        <dbReference type="EMBL" id="AFZ66678.1"/>
    </source>
</evidence>
<dbReference type="AlphaFoldDB" id="K9ZYF3"/>
<dbReference type="PROSITE" id="PS51272">
    <property type="entry name" value="SLH"/>
    <property type="match status" value="1"/>
</dbReference>
<keyword evidence="1" id="KW-0175">Coiled coil</keyword>
<keyword evidence="2" id="KW-0732">Signal</keyword>
<dbReference type="eggNOG" id="COG0497">
    <property type="taxonomic scope" value="Bacteria"/>
</dbReference>
<feature type="chain" id="PRO_5003938907" evidence="2">
    <location>
        <begin position="21"/>
        <end position="857"/>
    </location>
</feature>
<dbReference type="InterPro" id="IPR048736">
    <property type="entry name" value="SlpA_C"/>
</dbReference>
<dbReference type="Gene3D" id="1.10.287.1490">
    <property type="match status" value="1"/>
</dbReference>
<name>K9ZYF3_DEIPD</name>
<evidence type="ECO:0000259" key="3">
    <source>
        <dbReference type="PROSITE" id="PS51272"/>
    </source>
</evidence>
<evidence type="ECO:0000313" key="5">
    <source>
        <dbReference type="Proteomes" id="UP000010467"/>
    </source>
</evidence>
<dbReference type="RefSeq" id="WP_015234986.1">
    <property type="nucleotide sequence ID" value="NC_019793.1"/>
</dbReference>
<protein>
    <submittedName>
        <fullName evidence="4">Putative S-layer protein</fullName>
    </submittedName>
</protein>
<dbReference type="STRING" id="937777.Deipe_1116"/>
<dbReference type="Proteomes" id="UP000010467">
    <property type="component" value="Chromosome"/>
</dbReference>
<feature type="signal peptide" evidence="2">
    <location>
        <begin position="1"/>
        <end position="20"/>
    </location>
</feature>
<dbReference type="PANTHER" id="PTHR43308">
    <property type="entry name" value="OUTER MEMBRANE PROTEIN ALPHA-RELATED"/>
    <property type="match status" value="1"/>
</dbReference>
<dbReference type="KEGG" id="dpd:Deipe_1116"/>
<feature type="coiled-coil region" evidence="1">
    <location>
        <begin position="151"/>
        <end position="178"/>
    </location>
</feature>
<keyword evidence="5" id="KW-1185">Reference proteome</keyword>
<dbReference type="EMBL" id="CP003382">
    <property type="protein sequence ID" value="AFZ66678.1"/>
    <property type="molecule type" value="Genomic_DNA"/>
</dbReference>
<dbReference type="InterPro" id="IPR051465">
    <property type="entry name" value="Cell_Envelope_Struct_Comp"/>
</dbReference>
<dbReference type="HOGENOM" id="CLU_310736_0_0_0"/>
<gene>
    <name evidence="4" type="ordered locus">Deipe_1116</name>
</gene>
<sequence length="857" mass="86863">MKLKALLALTVTLTLGVAAAQGTSTTTTQAPTLSDVPAGHWAADAVSRLVSEGVILGFPDGTFRGNENLTRYQAAVIIARVLDQIAQGNVQVEGDTMTSLQNAVQELAADLAALGVRVADLEENAATKDDIARIEERLNDLGVAGGDEGAVTELQGTIDELTARVDELSSNFDTLRADVDDNASSIAALNDLTVLLNQDILSLQDRVSALETGKADRADLDALAGRVGGVETRLGAVEALPRVTLTGGLNANFGSVGLVSGTTAFDIDRLTTNTFLGGSLGDNNVTTVDTAPPGSAVATGGITFGLGVNNIRTANNTITINNANLNFVVRNVFASPVAASDTVVALSGANATGTIAGQQFGVAYSASNSTFSFNPAFFNNTDAGARRGVVATINATTLPFAPKLTAVVGVGATAALPASYFGIRAEINPFGLGNLGVSYATNALRDGLSADARFNVGPIALESVYVTSVPRTGVGFAGADNSFFVRATTNLGGFNLGANFRAIDPDFGAIGSVNPVAMGVNNNRYASDQVGFGVAATTTFSIVNLGAYYDNQTGYVAGTPAVGRAGTVFGVTAGATLFRAVSLTAFYNGASTGGVAVAGTSNSLTTTYDGGLAPAPFFGTSSFGAIVRHNGAAADALISGLNITAGFGRFYTVGANDFQVFANYSGNVGGLFTLTPYARYHMNTGGAATTVDAAGATVPAVGYSTFKVGSGFTTTPLNVVFSPSVTGGVAYRSTAFATGGTTSELYANGNLVLNNIFAENTSLGFGYSTYTATGVAALATGVSNSAFDASVDRIYGNPPAGAFAAGPGATSGSVNGFFTQLNVYGVKASYGVFTLTDTTAGTTSAASGFRVGYDVRF</sequence>
<feature type="domain" description="SLH" evidence="3">
    <location>
        <begin position="29"/>
        <end position="92"/>
    </location>
</feature>
<reference evidence="5" key="1">
    <citation type="submission" date="2012-03" db="EMBL/GenBank/DDBJ databases">
        <title>Complete sequence of chromosome of Deinococcus peraridilitoris DSM 19664.</title>
        <authorList>
            <person name="Lucas S."/>
            <person name="Copeland A."/>
            <person name="Lapidus A."/>
            <person name="Glavina del Rio T."/>
            <person name="Dalin E."/>
            <person name="Tice H."/>
            <person name="Bruce D."/>
            <person name="Goodwin L."/>
            <person name="Pitluck S."/>
            <person name="Peters L."/>
            <person name="Mikhailova N."/>
            <person name="Lu M."/>
            <person name="Kyrpides N."/>
            <person name="Mavromatis K."/>
            <person name="Ivanova N."/>
            <person name="Brettin T."/>
            <person name="Detter J.C."/>
            <person name="Han C."/>
            <person name="Larimer F."/>
            <person name="Land M."/>
            <person name="Hauser L."/>
            <person name="Markowitz V."/>
            <person name="Cheng J.-F."/>
            <person name="Hugenholtz P."/>
            <person name="Woyke T."/>
            <person name="Wu D."/>
            <person name="Pukall R."/>
            <person name="Steenblock K."/>
            <person name="Brambilla E."/>
            <person name="Klenk H.-P."/>
            <person name="Eisen J.A."/>
        </authorList>
    </citation>
    <scope>NUCLEOTIDE SEQUENCE [LARGE SCALE GENOMIC DNA]</scope>
    <source>
        <strain evidence="5">DSM 19664 / LMG 22246 / CIP 109416 / KR-200</strain>
    </source>
</reference>
<dbReference type="OrthoDB" id="5845122at2"/>
<accession>K9ZYF3</accession>
<dbReference type="Pfam" id="PF00395">
    <property type="entry name" value="SLH"/>
    <property type="match status" value="1"/>
</dbReference>
<evidence type="ECO:0000256" key="2">
    <source>
        <dbReference type="SAM" id="SignalP"/>
    </source>
</evidence>
<dbReference type="InterPro" id="IPR001119">
    <property type="entry name" value="SLH_dom"/>
</dbReference>
<organism evidence="4 5">
    <name type="scientific">Deinococcus peraridilitoris (strain DSM 19664 / LMG 22246 / CIP 109416 / KR-200)</name>
    <dbReference type="NCBI Taxonomy" id="937777"/>
    <lineage>
        <taxon>Bacteria</taxon>
        <taxon>Thermotogati</taxon>
        <taxon>Deinococcota</taxon>
        <taxon>Deinococci</taxon>
        <taxon>Deinococcales</taxon>
        <taxon>Deinococcaceae</taxon>
        <taxon>Deinococcus</taxon>
    </lineage>
</organism>
<dbReference type="PATRIC" id="fig|937777.3.peg.1119"/>
<dbReference type="PANTHER" id="PTHR43308:SF1">
    <property type="entry name" value="OUTER MEMBRANE PROTEIN ALPHA"/>
    <property type="match status" value="1"/>
</dbReference>
<evidence type="ECO:0000256" key="1">
    <source>
        <dbReference type="SAM" id="Coils"/>
    </source>
</evidence>
<dbReference type="Pfam" id="PF21620">
    <property type="entry name" value="SlpA_C"/>
    <property type="match status" value="1"/>
</dbReference>